<dbReference type="InterPro" id="IPR043128">
    <property type="entry name" value="Rev_trsase/Diguanyl_cyclase"/>
</dbReference>
<dbReference type="Proteomes" id="UP001234989">
    <property type="component" value="Chromosome 1"/>
</dbReference>
<dbReference type="AlphaFoldDB" id="A0AAF0PR80"/>
<proteinExistence type="predicted"/>
<dbReference type="InterPro" id="IPR053134">
    <property type="entry name" value="RNA-dir_DNA_polymerase"/>
</dbReference>
<keyword evidence="3" id="KW-1185">Reference proteome</keyword>
<dbReference type="Gene3D" id="3.30.70.270">
    <property type="match status" value="1"/>
</dbReference>
<dbReference type="GO" id="GO:0003964">
    <property type="term" value="F:RNA-directed DNA polymerase activity"/>
    <property type="evidence" value="ECO:0007669"/>
    <property type="project" value="UniProtKB-KW"/>
</dbReference>
<dbReference type="Pfam" id="PF00078">
    <property type="entry name" value="RVT_1"/>
    <property type="match status" value="1"/>
</dbReference>
<evidence type="ECO:0000313" key="2">
    <source>
        <dbReference type="EMBL" id="WMV08420.1"/>
    </source>
</evidence>
<dbReference type="CDD" id="cd01647">
    <property type="entry name" value="RT_LTR"/>
    <property type="match status" value="1"/>
</dbReference>
<reference evidence="2" key="1">
    <citation type="submission" date="2023-08" db="EMBL/GenBank/DDBJ databases">
        <title>A de novo genome assembly of Solanum verrucosum Schlechtendal, a Mexican diploid species geographically isolated from the other diploid A-genome species in potato relatives.</title>
        <authorList>
            <person name="Hosaka K."/>
        </authorList>
    </citation>
    <scope>NUCLEOTIDE SEQUENCE</scope>
    <source>
        <tissue evidence="2">Young leaves</tissue>
    </source>
</reference>
<dbReference type="SUPFAM" id="SSF56672">
    <property type="entry name" value="DNA/RNA polymerases"/>
    <property type="match status" value="1"/>
</dbReference>
<accession>A0AAF0PR80</accession>
<sequence length="179" mass="21010">MCIDYRQLNKLTIKNKYPIPRIDDLFDQLQGASYFSKIDLRSGFHQLRVRDSDILKISFRIRYGHNEFVVMSFGLTNSPVAFIDLMNRQLKVHEKNYPTHDLKFVVVVFAPKIWRRYLYGVHVNVFTDHKSLHKANVVDNTLSRLSMDSIAHVEEERKELATDVHRLALLGVFLTDTFK</sequence>
<organism evidence="2 3">
    <name type="scientific">Solanum verrucosum</name>
    <dbReference type="NCBI Taxonomy" id="315347"/>
    <lineage>
        <taxon>Eukaryota</taxon>
        <taxon>Viridiplantae</taxon>
        <taxon>Streptophyta</taxon>
        <taxon>Embryophyta</taxon>
        <taxon>Tracheophyta</taxon>
        <taxon>Spermatophyta</taxon>
        <taxon>Magnoliopsida</taxon>
        <taxon>eudicotyledons</taxon>
        <taxon>Gunneridae</taxon>
        <taxon>Pentapetalae</taxon>
        <taxon>asterids</taxon>
        <taxon>lamiids</taxon>
        <taxon>Solanales</taxon>
        <taxon>Solanaceae</taxon>
        <taxon>Solanoideae</taxon>
        <taxon>Solaneae</taxon>
        <taxon>Solanum</taxon>
    </lineage>
</organism>
<dbReference type="GO" id="GO:0004519">
    <property type="term" value="F:endonuclease activity"/>
    <property type="evidence" value="ECO:0007669"/>
    <property type="project" value="UniProtKB-KW"/>
</dbReference>
<gene>
    <name evidence="2" type="ORF">MTR67_001805</name>
</gene>
<dbReference type="EMBL" id="CP133612">
    <property type="protein sequence ID" value="WMV08420.1"/>
    <property type="molecule type" value="Genomic_DNA"/>
</dbReference>
<name>A0AAF0PR80_SOLVR</name>
<evidence type="ECO:0000313" key="3">
    <source>
        <dbReference type="Proteomes" id="UP001234989"/>
    </source>
</evidence>
<feature type="domain" description="Reverse transcriptase" evidence="1">
    <location>
        <begin position="2"/>
        <end position="109"/>
    </location>
</feature>
<dbReference type="GO" id="GO:0016787">
    <property type="term" value="F:hydrolase activity"/>
    <property type="evidence" value="ECO:0007669"/>
    <property type="project" value="UniProtKB-KW"/>
</dbReference>
<evidence type="ECO:0000259" key="1">
    <source>
        <dbReference type="Pfam" id="PF00078"/>
    </source>
</evidence>
<dbReference type="PANTHER" id="PTHR24559:SF444">
    <property type="entry name" value="REVERSE TRANSCRIPTASE DOMAIN-CONTAINING PROTEIN"/>
    <property type="match status" value="1"/>
</dbReference>
<protein>
    <recommendedName>
        <fullName evidence="1">Reverse transcriptase domain-containing protein</fullName>
    </recommendedName>
</protein>
<dbReference type="InterPro" id="IPR000477">
    <property type="entry name" value="RT_dom"/>
</dbReference>
<dbReference type="InterPro" id="IPR043502">
    <property type="entry name" value="DNA/RNA_pol_sf"/>
</dbReference>
<dbReference type="PANTHER" id="PTHR24559">
    <property type="entry name" value="TRANSPOSON TY3-I GAG-POL POLYPROTEIN"/>
    <property type="match status" value="1"/>
</dbReference>
<dbReference type="Gene3D" id="3.10.10.10">
    <property type="entry name" value="HIV Type 1 Reverse Transcriptase, subunit A, domain 1"/>
    <property type="match status" value="1"/>
</dbReference>